<dbReference type="Gramene" id="TKW24492">
    <property type="protein sequence ID" value="TKW24492"/>
    <property type="gene ID" value="SEVIR_3G054032v2"/>
</dbReference>
<accession>A0A4U6V7R3</accession>
<gene>
    <name evidence="2" type="ORF">SEVIR_3G054032v2</name>
</gene>
<evidence type="ECO:0000313" key="2">
    <source>
        <dbReference type="EMBL" id="TKW24492.1"/>
    </source>
</evidence>
<evidence type="ECO:0000256" key="1">
    <source>
        <dbReference type="SAM" id="Phobius"/>
    </source>
</evidence>
<dbReference type="AlphaFoldDB" id="A0A4U6V7R3"/>
<name>A0A4U6V7R3_SETVI</name>
<protein>
    <submittedName>
        <fullName evidence="2">Uncharacterized protein</fullName>
    </submittedName>
</protein>
<evidence type="ECO:0000313" key="3">
    <source>
        <dbReference type="Proteomes" id="UP000298652"/>
    </source>
</evidence>
<proteinExistence type="predicted"/>
<reference evidence="2" key="1">
    <citation type="submission" date="2019-03" db="EMBL/GenBank/DDBJ databases">
        <title>WGS assembly of Setaria viridis.</title>
        <authorList>
            <person name="Huang P."/>
            <person name="Jenkins J."/>
            <person name="Grimwood J."/>
            <person name="Barry K."/>
            <person name="Healey A."/>
            <person name="Mamidi S."/>
            <person name="Sreedasyam A."/>
            <person name="Shu S."/>
            <person name="Feldman M."/>
            <person name="Wu J."/>
            <person name="Yu Y."/>
            <person name="Chen C."/>
            <person name="Johnson J."/>
            <person name="Rokhsar D."/>
            <person name="Baxter I."/>
            <person name="Schmutz J."/>
            <person name="Brutnell T."/>
            <person name="Kellogg E."/>
        </authorList>
    </citation>
    <scope>NUCLEOTIDE SEQUENCE [LARGE SCALE GENOMIC DNA]</scope>
</reference>
<dbReference type="Proteomes" id="UP000298652">
    <property type="component" value="Chromosome 3"/>
</dbReference>
<feature type="transmembrane region" description="Helical" evidence="1">
    <location>
        <begin position="50"/>
        <end position="68"/>
    </location>
</feature>
<keyword evidence="3" id="KW-1185">Reference proteome</keyword>
<keyword evidence="1" id="KW-0812">Transmembrane</keyword>
<dbReference type="EMBL" id="CM016554">
    <property type="protein sequence ID" value="TKW24492.1"/>
    <property type="molecule type" value="Genomic_DNA"/>
</dbReference>
<organism evidence="2 3">
    <name type="scientific">Setaria viridis</name>
    <name type="common">Green bristlegrass</name>
    <name type="synonym">Setaria italica subsp. viridis</name>
    <dbReference type="NCBI Taxonomy" id="4556"/>
    <lineage>
        <taxon>Eukaryota</taxon>
        <taxon>Viridiplantae</taxon>
        <taxon>Streptophyta</taxon>
        <taxon>Embryophyta</taxon>
        <taxon>Tracheophyta</taxon>
        <taxon>Spermatophyta</taxon>
        <taxon>Magnoliopsida</taxon>
        <taxon>Liliopsida</taxon>
        <taxon>Poales</taxon>
        <taxon>Poaceae</taxon>
        <taxon>PACMAD clade</taxon>
        <taxon>Panicoideae</taxon>
        <taxon>Panicodae</taxon>
        <taxon>Paniceae</taxon>
        <taxon>Cenchrinae</taxon>
        <taxon>Setaria</taxon>
    </lineage>
</organism>
<keyword evidence="1" id="KW-1133">Transmembrane helix</keyword>
<keyword evidence="1" id="KW-0472">Membrane</keyword>
<sequence>MDHTLVPADQKCQTFYWRNLEHDESLSLECVVLLCANKTEGFHGHKIQRCPFCCLFIRLMFLFYISLYCMRQ</sequence>